<keyword evidence="7" id="KW-1185">Reference proteome</keyword>
<dbReference type="Gene3D" id="3.30.1180.20">
    <property type="entry name" value="Dihydroxyacetone kinase, domain 2"/>
    <property type="match status" value="1"/>
</dbReference>
<sequence length="330" mass="34690">MKMLINSADTIISDALEGFAQAYPGMARVIRNPDYVIRADAPLQNQVAIISGGGSGHEPMHIGYVGRGMLTAACPGAIFTSPTPDQILAATHAAAGDAGVLYIIKNYAGDRMNFEIAIETLLHEGVPTATVVVADDVANPAQDLRRGTGATIIVEKIAGAAAEMGASLTECAQVARRALRESRSIGVALSACTIPALNRPSFHLGDDEIEIGIGIHGEAGRQRTALAPVSQIVDLLCSALADDLGLHTGDRTLALVNGLGATTQIELYVAFCEVAQWCAARGIAIERSLVGNYMTSLDMAGCTITLMRLDDELLQLWDAPVCTPALRWGK</sequence>
<dbReference type="GO" id="GO:0005829">
    <property type="term" value="C:cytosol"/>
    <property type="evidence" value="ECO:0007669"/>
    <property type="project" value="TreeGrafter"/>
</dbReference>
<evidence type="ECO:0000259" key="5">
    <source>
        <dbReference type="PROSITE" id="PS51481"/>
    </source>
</evidence>
<keyword evidence="4" id="KW-0067">ATP-binding</keyword>
<dbReference type="GO" id="GO:0019563">
    <property type="term" value="P:glycerol catabolic process"/>
    <property type="evidence" value="ECO:0007669"/>
    <property type="project" value="TreeGrafter"/>
</dbReference>
<dbReference type="FunFam" id="3.30.1180.20:FF:000001">
    <property type="entry name" value="Dihydroxyacetone kinase 1"/>
    <property type="match status" value="1"/>
</dbReference>
<dbReference type="eggNOG" id="COG2376">
    <property type="taxonomic scope" value="Bacteria"/>
</dbReference>
<dbReference type="EC" id="2.7.1.29" evidence="6"/>
<evidence type="ECO:0000256" key="2">
    <source>
        <dbReference type="ARBA" id="ARBA00022741"/>
    </source>
</evidence>
<dbReference type="Gene3D" id="3.40.50.10440">
    <property type="entry name" value="Dihydroxyacetone kinase, domain 1"/>
    <property type="match status" value="1"/>
</dbReference>
<name>A7NRE5_ROSCS</name>
<dbReference type="GO" id="GO:0005524">
    <property type="term" value="F:ATP binding"/>
    <property type="evidence" value="ECO:0007669"/>
    <property type="project" value="UniProtKB-KW"/>
</dbReference>
<accession>A7NRE5</accession>
<keyword evidence="3 6" id="KW-0418">Kinase</keyword>
<dbReference type="GO" id="GO:0004371">
    <property type="term" value="F:glycerone kinase activity"/>
    <property type="evidence" value="ECO:0007669"/>
    <property type="project" value="UniProtKB-EC"/>
</dbReference>
<keyword evidence="1 6" id="KW-0808">Transferase</keyword>
<dbReference type="SUPFAM" id="SSF82549">
    <property type="entry name" value="DAK1/DegV-like"/>
    <property type="match status" value="1"/>
</dbReference>
<evidence type="ECO:0000313" key="7">
    <source>
        <dbReference type="Proteomes" id="UP000000263"/>
    </source>
</evidence>
<dbReference type="Pfam" id="PF02733">
    <property type="entry name" value="Dak1"/>
    <property type="match status" value="1"/>
</dbReference>
<dbReference type="OrthoDB" id="9806345at2"/>
<evidence type="ECO:0000256" key="3">
    <source>
        <dbReference type="ARBA" id="ARBA00022777"/>
    </source>
</evidence>
<feature type="domain" description="DhaK" evidence="5">
    <location>
        <begin position="7"/>
        <end position="328"/>
    </location>
</feature>
<dbReference type="PANTHER" id="PTHR28629">
    <property type="entry name" value="TRIOKINASE/FMN CYCLASE"/>
    <property type="match status" value="1"/>
</dbReference>
<dbReference type="NCBIfam" id="TIGR02363">
    <property type="entry name" value="dhaK1"/>
    <property type="match status" value="1"/>
</dbReference>
<dbReference type="HOGENOM" id="CLU_017054_0_0_0"/>
<keyword evidence="2" id="KW-0547">Nucleotide-binding</keyword>
<dbReference type="STRING" id="383372.Rcas_4109"/>
<proteinExistence type="predicted"/>
<evidence type="ECO:0000313" key="6">
    <source>
        <dbReference type="EMBL" id="ABU60141.1"/>
    </source>
</evidence>
<dbReference type="Proteomes" id="UP000000263">
    <property type="component" value="Chromosome"/>
</dbReference>
<dbReference type="AlphaFoldDB" id="A7NRE5"/>
<dbReference type="InterPro" id="IPR012736">
    <property type="entry name" value="DhaK_1"/>
</dbReference>
<evidence type="ECO:0000256" key="4">
    <source>
        <dbReference type="ARBA" id="ARBA00022840"/>
    </source>
</evidence>
<dbReference type="PANTHER" id="PTHR28629:SF4">
    <property type="entry name" value="TRIOKINASE_FMN CYCLASE"/>
    <property type="match status" value="1"/>
</dbReference>
<dbReference type="RefSeq" id="WP_012122562.1">
    <property type="nucleotide sequence ID" value="NC_009767.1"/>
</dbReference>
<evidence type="ECO:0000256" key="1">
    <source>
        <dbReference type="ARBA" id="ARBA00022679"/>
    </source>
</evidence>
<dbReference type="FunFam" id="3.40.50.10440:FF:000001">
    <property type="entry name" value="Dihydroxyacetone kinase, DhaK subunit"/>
    <property type="match status" value="1"/>
</dbReference>
<dbReference type="EMBL" id="CP000804">
    <property type="protein sequence ID" value="ABU60141.1"/>
    <property type="molecule type" value="Genomic_DNA"/>
</dbReference>
<dbReference type="PROSITE" id="PS51481">
    <property type="entry name" value="DHAK"/>
    <property type="match status" value="1"/>
</dbReference>
<dbReference type="KEGG" id="rca:Rcas_4109"/>
<dbReference type="InterPro" id="IPR050861">
    <property type="entry name" value="Dihydroxyacetone_Kinase"/>
</dbReference>
<organism evidence="6 7">
    <name type="scientific">Roseiflexus castenholzii (strain DSM 13941 / HLO8)</name>
    <dbReference type="NCBI Taxonomy" id="383372"/>
    <lineage>
        <taxon>Bacteria</taxon>
        <taxon>Bacillati</taxon>
        <taxon>Chloroflexota</taxon>
        <taxon>Chloroflexia</taxon>
        <taxon>Chloroflexales</taxon>
        <taxon>Roseiflexineae</taxon>
        <taxon>Roseiflexaceae</taxon>
        <taxon>Roseiflexus</taxon>
    </lineage>
</organism>
<reference evidence="6 7" key="1">
    <citation type="submission" date="2007-08" db="EMBL/GenBank/DDBJ databases">
        <title>Complete sequence of Roseiflexus castenholzii DSM 13941.</title>
        <authorList>
            <consortium name="US DOE Joint Genome Institute"/>
            <person name="Copeland A."/>
            <person name="Lucas S."/>
            <person name="Lapidus A."/>
            <person name="Barry K."/>
            <person name="Glavina del Rio T."/>
            <person name="Dalin E."/>
            <person name="Tice H."/>
            <person name="Pitluck S."/>
            <person name="Thompson L.S."/>
            <person name="Brettin T."/>
            <person name="Bruce D."/>
            <person name="Detter J.C."/>
            <person name="Han C."/>
            <person name="Tapia R."/>
            <person name="Schmutz J."/>
            <person name="Larimer F."/>
            <person name="Land M."/>
            <person name="Hauser L."/>
            <person name="Kyrpides N."/>
            <person name="Mikhailova N."/>
            <person name="Bryant D.A."/>
            <person name="Hanada S."/>
            <person name="Tsukatani Y."/>
            <person name="Richardson P."/>
        </authorList>
    </citation>
    <scope>NUCLEOTIDE SEQUENCE [LARGE SCALE GENOMIC DNA]</scope>
    <source>
        <strain evidence="7">DSM 13941 / HLO8</strain>
    </source>
</reference>
<dbReference type="InterPro" id="IPR004006">
    <property type="entry name" value="DhaK_dom"/>
</dbReference>
<protein>
    <submittedName>
        <fullName evidence="6">Dihydroxyacetone kinase, DhaK subunit</fullName>
        <ecNumber evidence="6">2.7.1.29</ecNumber>
    </submittedName>
</protein>
<gene>
    <name evidence="6" type="ordered locus">Rcas_4109</name>
</gene>